<evidence type="ECO:0000313" key="2">
    <source>
        <dbReference type="EMBL" id="KKY35425.1"/>
    </source>
</evidence>
<dbReference type="AlphaFoldDB" id="A0A0G2I6E7"/>
<protein>
    <submittedName>
        <fullName evidence="2">Putative ras small monomeric gtpase rab6</fullName>
    </submittedName>
</protein>
<reference evidence="2 3" key="2">
    <citation type="submission" date="2015-05" db="EMBL/GenBank/DDBJ databases">
        <authorList>
            <person name="Morales-Cruz A."/>
            <person name="Amrine K.C."/>
            <person name="Cantu D."/>
        </authorList>
    </citation>
    <scope>NUCLEOTIDE SEQUENCE [LARGE SCALE GENOMIC DNA]</scope>
    <source>
        <strain evidence="2">DA912</strain>
    </source>
</reference>
<dbReference type="PANTHER" id="PTHR28077">
    <property type="entry name" value="INOSITOL PHOSPHORYLCERAMIDE SYNTHASE REGULATORY SUBUNIT KEI1"/>
    <property type="match status" value="1"/>
</dbReference>
<dbReference type="OrthoDB" id="9989112at2759"/>
<accession>A0A0G2I6E7</accession>
<feature type="transmembrane region" description="Helical" evidence="1">
    <location>
        <begin position="91"/>
        <end position="114"/>
    </location>
</feature>
<comment type="caution">
    <text evidence="2">The sequence shown here is derived from an EMBL/GenBank/DDBJ whole genome shotgun (WGS) entry which is preliminary data.</text>
</comment>
<gene>
    <name evidence="2" type="ORF">UCDDA912_g04594</name>
</gene>
<evidence type="ECO:0000256" key="1">
    <source>
        <dbReference type="SAM" id="Phobius"/>
    </source>
</evidence>
<dbReference type="InterPro" id="IPR013862">
    <property type="entry name" value="Kei1"/>
</dbReference>
<feature type="transmembrane region" description="Helical" evidence="1">
    <location>
        <begin position="29"/>
        <end position="49"/>
    </location>
</feature>
<dbReference type="GO" id="GO:0070917">
    <property type="term" value="F:inositol phosphoceramide synthase regulator activity"/>
    <property type="evidence" value="ECO:0007669"/>
    <property type="project" value="InterPro"/>
</dbReference>
<dbReference type="Pfam" id="PF08552">
    <property type="entry name" value="Kei1"/>
    <property type="match status" value="2"/>
</dbReference>
<keyword evidence="1" id="KW-0472">Membrane</keyword>
<dbReference type="STRING" id="1214573.A0A0G2I6E7"/>
<dbReference type="GO" id="GO:0006673">
    <property type="term" value="P:inositol phosphoceramide metabolic process"/>
    <property type="evidence" value="ECO:0007669"/>
    <property type="project" value="InterPro"/>
</dbReference>
<organism evidence="2 3">
    <name type="scientific">Diaporthe ampelina</name>
    <dbReference type="NCBI Taxonomy" id="1214573"/>
    <lineage>
        <taxon>Eukaryota</taxon>
        <taxon>Fungi</taxon>
        <taxon>Dikarya</taxon>
        <taxon>Ascomycota</taxon>
        <taxon>Pezizomycotina</taxon>
        <taxon>Sordariomycetes</taxon>
        <taxon>Sordariomycetidae</taxon>
        <taxon>Diaporthales</taxon>
        <taxon>Diaporthaceae</taxon>
        <taxon>Diaporthe</taxon>
    </lineage>
</organism>
<feature type="transmembrane region" description="Helical" evidence="1">
    <location>
        <begin position="134"/>
        <end position="155"/>
    </location>
</feature>
<dbReference type="GO" id="GO:0070916">
    <property type="term" value="C:inositol phosphoceramide synthase complex"/>
    <property type="evidence" value="ECO:0007669"/>
    <property type="project" value="TreeGrafter"/>
</dbReference>
<feature type="transmembrane region" description="Helical" evidence="1">
    <location>
        <begin position="61"/>
        <end position="79"/>
    </location>
</feature>
<sequence length="229" mass="24971">MATSRGLRLWLPKPKTFLGLMSLQTGTEMISIALLINKVTGLYGLLAILTGFSLDAVQLSMYIYSVAVLGALAFLIPHIRRQSPFQNLALAWLYIVDTAANAAYTATFAVQWYLKSGGNPEGDAAEQTSDTAASMVLIVVFTLFRVYLMFVLMSFTRQVLQRHMAGLAGDKGAVVTPFTPGSPDSEGWKGRLGRAMLFVGQDYWVGVREDEEWAPIQRAPLVGGAADDE</sequence>
<dbReference type="Proteomes" id="UP000034680">
    <property type="component" value="Unassembled WGS sequence"/>
</dbReference>
<reference evidence="2 3" key="1">
    <citation type="submission" date="2015-05" db="EMBL/GenBank/DDBJ databases">
        <title>Distinctive expansion of gene families associated with plant cell wall degradation and secondary metabolism in the genomes of grapevine trunk pathogens.</title>
        <authorList>
            <person name="Lawrence D.P."/>
            <person name="Travadon R."/>
            <person name="Rolshausen P.E."/>
            <person name="Baumgartner K."/>
        </authorList>
    </citation>
    <scope>NUCLEOTIDE SEQUENCE [LARGE SCALE GENOMIC DNA]</scope>
    <source>
        <strain evidence="2">DA912</strain>
    </source>
</reference>
<evidence type="ECO:0000313" key="3">
    <source>
        <dbReference type="Proteomes" id="UP000034680"/>
    </source>
</evidence>
<keyword evidence="1" id="KW-1133">Transmembrane helix</keyword>
<proteinExistence type="predicted"/>
<keyword evidence="3" id="KW-1185">Reference proteome</keyword>
<dbReference type="PANTHER" id="PTHR28077:SF1">
    <property type="entry name" value="INOSITOL PHOSPHORYLCERAMIDE SYNTHASE REGULATORY SUBUNIT KEI1"/>
    <property type="match status" value="1"/>
</dbReference>
<dbReference type="EMBL" id="LCUC01000161">
    <property type="protein sequence ID" value="KKY35425.1"/>
    <property type="molecule type" value="Genomic_DNA"/>
</dbReference>
<keyword evidence="1" id="KW-0812">Transmembrane</keyword>
<dbReference type="GO" id="GO:0000139">
    <property type="term" value="C:Golgi membrane"/>
    <property type="evidence" value="ECO:0007669"/>
    <property type="project" value="TreeGrafter"/>
</dbReference>
<name>A0A0G2I6E7_9PEZI</name>